<dbReference type="RefSeq" id="XP_007807961.1">
    <property type="nucleotide sequence ID" value="XM_007809770.1"/>
</dbReference>
<dbReference type="AlphaFoldDB" id="E9DVH3"/>
<dbReference type="Gene3D" id="3.90.180.10">
    <property type="entry name" value="Medium-chain alcohol dehydrogenases, catalytic domain"/>
    <property type="match status" value="1"/>
</dbReference>
<dbReference type="InterPro" id="IPR013149">
    <property type="entry name" value="ADH-like_C"/>
</dbReference>
<dbReference type="Proteomes" id="UP000002499">
    <property type="component" value="Unassembled WGS sequence"/>
</dbReference>
<dbReference type="GeneID" id="19245932"/>
<dbReference type="SUPFAM" id="SSF50129">
    <property type="entry name" value="GroES-like"/>
    <property type="match status" value="1"/>
</dbReference>
<organism evidence="5">
    <name type="scientific">Metarhizium acridum (strain CQMa 102)</name>
    <dbReference type="NCBI Taxonomy" id="655827"/>
    <lineage>
        <taxon>Eukaryota</taxon>
        <taxon>Fungi</taxon>
        <taxon>Dikarya</taxon>
        <taxon>Ascomycota</taxon>
        <taxon>Pezizomycotina</taxon>
        <taxon>Sordariomycetes</taxon>
        <taxon>Hypocreomycetidae</taxon>
        <taxon>Hypocreales</taxon>
        <taxon>Clavicipitaceae</taxon>
        <taxon>Metarhizium</taxon>
    </lineage>
</organism>
<dbReference type="KEGG" id="maw:19245932"/>
<keyword evidence="5" id="KW-1185">Reference proteome</keyword>
<dbReference type="InterPro" id="IPR013154">
    <property type="entry name" value="ADH-like_N"/>
</dbReference>
<dbReference type="eggNOG" id="ENOG502T6VQ">
    <property type="taxonomic scope" value="Eukaryota"/>
</dbReference>
<dbReference type="EMBL" id="GL698476">
    <property type="protein sequence ID" value="EFY92350.1"/>
    <property type="molecule type" value="Genomic_DNA"/>
</dbReference>
<dbReference type="OrthoDB" id="4955380at2759"/>
<dbReference type="InterPro" id="IPR051397">
    <property type="entry name" value="Zn-ADH-like_protein"/>
</dbReference>
<evidence type="ECO:0000259" key="3">
    <source>
        <dbReference type="Pfam" id="PF08240"/>
    </source>
</evidence>
<feature type="domain" description="Alcohol dehydrogenase-like N-terminal" evidence="3">
    <location>
        <begin position="24"/>
        <end position="146"/>
    </location>
</feature>
<dbReference type="PANTHER" id="PTHR43677:SF4">
    <property type="entry name" value="QUINONE OXIDOREDUCTASE-LIKE PROTEIN 2"/>
    <property type="match status" value="1"/>
</dbReference>
<dbReference type="GO" id="GO:0016491">
    <property type="term" value="F:oxidoreductase activity"/>
    <property type="evidence" value="ECO:0007669"/>
    <property type="project" value="TreeGrafter"/>
</dbReference>
<feature type="domain" description="Alcohol dehydrogenase-like C-terminal" evidence="2">
    <location>
        <begin position="197"/>
        <end position="324"/>
    </location>
</feature>
<dbReference type="GO" id="GO:0005739">
    <property type="term" value="C:mitochondrion"/>
    <property type="evidence" value="ECO:0007669"/>
    <property type="project" value="TreeGrafter"/>
</dbReference>
<dbReference type="PANTHER" id="PTHR43677">
    <property type="entry name" value="SHORT-CHAIN DEHYDROGENASE/REDUCTASE"/>
    <property type="match status" value="1"/>
</dbReference>
<accession>E9DVH3</accession>
<dbReference type="InterPro" id="IPR036291">
    <property type="entry name" value="NAD(P)-bd_dom_sf"/>
</dbReference>
<evidence type="ECO:0000313" key="4">
    <source>
        <dbReference type="EMBL" id="EFY92350.1"/>
    </source>
</evidence>
<dbReference type="InterPro" id="IPR011032">
    <property type="entry name" value="GroES-like_sf"/>
</dbReference>
<dbReference type="Pfam" id="PF00107">
    <property type="entry name" value="ADH_zinc_N"/>
    <property type="match status" value="1"/>
</dbReference>
<dbReference type="OMA" id="LENTWAL"/>
<evidence type="ECO:0000259" key="2">
    <source>
        <dbReference type="Pfam" id="PF00107"/>
    </source>
</evidence>
<evidence type="ECO:0000256" key="1">
    <source>
        <dbReference type="SAM" id="MobiDB-lite"/>
    </source>
</evidence>
<proteinExistence type="predicted"/>
<gene>
    <name evidence="4" type="ORF">MAC_01621</name>
</gene>
<sequence>MKAIVLHGPGQASVDSVPTPQPGPGSITIQVLHAMVHNNAKALINGTAGAGGHAMKQPYPNTPGGYGVGRVAASGPDTTAPELLRPGQLVIFDPFVRARDDGDVAILHGAFDGLDERTKSFTRDNWRNGCWAEYVHMPLENTWPVDETLLVGRLGLRTEELMFLGPLAVAYGGLRRIDVKAGETVVVTPATGLFSGAVVAVARAMGAVVVAVSRSADKLARMESIYPGLKTVVAGKTDNLTAAIAAHGPVDAVVDFSPPGATASEFLGQAILSLRRYGRVCLMGGRGDAALPVPYGFMVFKDLTIRGSWMYEREHVRALIKMAESGVLKLGKAAGLEVIASYPLEKMDEALDKGLEAGASELVVIGPQ</sequence>
<name>E9DVH3_METAQ</name>
<dbReference type="InParanoid" id="E9DVH3"/>
<reference evidence="4 5" key="1">
    <citation type="journal article" date="2011" name="PLoS Genet.">
        <title>Genome sequencing and comparative transcriptomics of the model entomopathogenic fungi Metarhizium anisopliae and M. acridum.</title>
        <authorList>
            <person name="Gao Q."/>
            <person name="Jin K."/>
            <person name="Ying S.H."/>
            <person name="Zhang Y."/>
            <person name="Xiao G."/>
            <person name="Shang Y."/>
            <person name="Duan Z."/>
            <person name="Hu X."/>
            <person name="Xie X.Q."/>
            <person name="Zhou G."/>
            <person name="Peng G."/>
            <person name="Luo Z."/>
            <person name="Huang W."/>
            <person name="Wang B."/>
            <person name="Fang W."/>
            <person name="Wang S."/>
            <person name="Zhong Y."/>
            <person name="Ma L.J."/>
            <person name="St Leger R.J."/>
            <person name="Zhao G.P."/>
            <person name="Pei Y."/>
            <person name="Feng M.G."/>
            <person name="Xia Y."/>
            <person name="Wang C."/>
        </authorList>
    </citation>
    <scope>NUCLEOTIDE SEQUENCE [LARGE SCALE GENOMIC DNA]</scope>
    <source>
        <strain evidence="4 5">CQMa 102</strain>
    </source>
</reference>
<dbReference type="HOGENOM" id="CLU_026673_0_0_1"/>
<dbReference type="CDD" id="cd05188">
    <property type="entry name" value="MDR"/>
    <property type="match status" value="1"/>
</dbReference>
<dbReference type="SUPFAM" id="SSF51735">
    <property type="entry name" value="NAD(P)-binding Rossmann-fold domains"/>
    <property type="match status" value="1"/>
</dbReference>
<dbReference type="Gene3D" id="3.40.50.720">
    <property type="entry name" value="NAD(P)-binding Rossmann-like Domain"/>
    <property type="match status" value="1"/>
</dbReference>
<dbReference type="Pfam" id="PF08240">
    <property type="entry name" value="ADH_N"/>
    <property type="match status" value="1"/>
</dbReference>
<evidence type="ECO:0000313" key="5">
    <source>
        <dbReference type="Proteomes" id="UP000002499"/>
    </source>
</evidence>
<protein>
    <submittedName>
        <fullName evidence="4">Isopropanol dehydrogenase</fullName>
    </submittedName>
</protein>
<dbReference type="STRING" id="655827.E9DVH3"/>
<feature type="region of interest" description="Disordered" evidence="1">
    <location>
        <begin position="1"/>
        <end position="23"/>
    </location>
</feature>